<dbReference type="EMBL" id="KI913954">
    <property type="protein sequence ID" value="ETW07681.1"/>
    <property type="molecule type" value="Genomic_DNA"/>
</dbReference>
<keyword evidence="8" id="KW-0479">Metal-binding</keyword>
<evidence type="ECO:0000256" key="9">
    <source>
        <dbReference type="ARBA" id="ARBA00022741"/>
    </source>
</evidence>
<dbReference type="EC" id="2.7.7.19" evidence="5"/>
<dbReference type="GO" id="GO:0003723">
    <property type="term" value="F:RNA binding"/>
    <property type="evidence" value="ECO:0007669"/>
    <property type="project" value="InterPro"/>
</dbReference>
<keyword evidence="12" id="KW-0539">Nucleus</keyword>
<keyword evidence="11" id="KW-0460">Magnesium</keyword>
<dbReference type="FunFam" id="1.10.1410.10:FF:000001">
    <property type="entry name" value="Putative poly(A) polymerase gamma"/>
    <property type="match status" value="1"/>
</dbReference>
<proteinExistence type="inferred from homology"/>
<evidence type="ECO:0000256" key="5">
    <source>
        <dbReference type="ARBA" id="ARBA00012388"/>
    </source>
</evidence>
<feature type="domain" description="Poly(A) polymerase nucleotidyltransferase" evidence="16">
    <location>
        <begin position="295"/>
        <end position="477"/>
    </location>
</feature>
<dbReference type="OrthoDB" id="412748at2759"/>
<evidence type="ECO:0000256" key="8">
    <source>
        <dbReference type="ARBA" id="ARBA00022723"/>
    </source>
</evidence>
<feature type="domain" description="Poly(A) polymerase RNA-binding" evidence="14">
    <location>
        <begin position="633"/>
        <end position="693"/>
    </location>
</feature>
<dbReference type="VEuPathDB" id="FungiDB:H310_02139"/>
<evidence type="ECO:0000256" key="3">
    <source>
        <dbReference type="ARBA" id="ARBA00004123"/>
    </source>
</evidence>
<evidence type="ECO:0000259" key="15">
    <source>
        <dbReference type="Pfam" id="PF04928"/>
    </source>
</evidence>
<dbReference type="SUPFAM" id="SSF55003">
    <property type="entry name" value="PAP/Archaeal CCA-adding enzyme, C-terminal domain"/>
    <property type="match status" value="1"/>
</dbReference>
<feature type="domain" description="Poly(A) polymerase central" evidence="15">
    <location>
        <begin position="483"/>
        <end position="630"/>
    </location>
</feature>
<dbReference type="RefSeq" id="XP_008863774.1">
    <property type="nucleotide sequence ID" value="XM_008865552.1"/>
</dbReference>
<gene>
    <name evidence="17" type="ORF">H310_02139</name>
</gene>
<dbReference type="AlphaFoldDB" id="A0A024UMJ6"/>
<dbReference type="PANTHER" id="PTHR10682">
    <property type="entry name" value="POLY A POLYMERASE"/>
    <property type="match status" value="1"/>
</dbReference>
<dbReference type="InterPro" id="IPR007010">
    <property type="entry name" value="PolA_pol_RNA-bd_dom"/>
</dbReference>
<evidence type="ECO:0000259" key="14">
    <source>
        <dbReference type="Pfam" id="PF04926"/>
    </source>
</evidence>
<reference evidence="17" key="1">
    <citation type="submission" date="2013-12" db="EMBL/GenBank/DDBJ databases">
        <title>The Genome Sequence of Aphanomyces invadans NJM9701.</title>
        <authorList>
            <consortium name="The Broad Institute Genomics Platform"/>
            <person name="Russ C."/>
            <person name="Tyler B."/>
            <person name="van West P."/>
            <person name="Dieguez-Uribeondo J."/>
            <person name="Young S.K."/>
            <person name="Zeng Q."/>
            <person name="Gargeya S."/>
            <person name="Fitzgerald M."/>
            <person name="Abouelleil A."/>
            <person name="Alvarado L."/>
            <person name="Chapman S.B."/>
            <person name="Gainer-Dewar J."/>
            <person name="Goldberg J."/>
            <person name="Griggs A."/>
            <person name="Gujja S."/>
            <person name="Hansen M."/>
            <person name="Howarth C."/>
            <person name="Imamovic A."/>
            <person name="Ireland A."/>
            <person name="Larimer J."/>
            <person name="McCowan C."/>
            <person name="Murphy C."/>
            <person name="Pearson M."/>
            <person name="Poon T.W."/>
            <person name="Priest M."/>
            <person name="Roberts A."/>
            <person name="Saif S."/>
            <person name="Shea T."/>
            <person name="Sykes S."/>
            <person name="Wortman J."/>
            <person name="Nusbaum C."/>
            <person name="Birren B."/>
        </authorList>
    </citation>
    <scope>NUCLEOTIDE SEQUENCE [LARGE SCALE GENOMIC DNA]</scope>
    <source>
        <strain evidence="17">NJM9701</strain>
    </source>
</reference>
<dbReference type="InterPro" id="IPR007012">
    <property type="entry name" value="PolA_pol_cen_dom"/>
</dbReference>
<comment type="subcellular location">
    <subcellularLocation>
        <location evidence="3">Nucleus</location>
    </subcellularLocation>
</comment>
<dbReference type="SUPFAM" id="SSF81631">
    <property type="entry name" value="PAP/OAS1 substrate-binding domain"/>
    <property type="match status" value="1"/>
</dbReference>
<dbReference type="Gene3D" id="3.30.460.10">
    <property type="entry name" value="Beta Polymerase, domain 2"/>
    <property type="match status" value="1"/>
</dbReference>
<protein>
    <recommendedName>
        <fullName evidence="5">polynucleotide adenylyltransferase</fullName>
        <ecNumber evidence="5">2.7.7.19</ecNumber>
    </recommendedName>
</protein>
<dbReference type="Gene3D" id="3.30.70.590">
    <property type="entry name" value="Poly(A) polymerase predicted RNA binding domain"/>
    <property type="match status" value="1"/>
</dbReference>
<dbReference type="InterPro" id="IPR043519">
    <property type="entry name" value="NT_sf"/>
</dbReference>
<evidence type="ECO:0000256" key="6">
    <source>
        <dbReference type="ARBA" id="ARBA00022664"/>
    </source>
</evidence>
<comment type="cofactor">
    <cofactor evidence="1">
        <name>Mn(2+)</name>
        <dbReference type="ChEBI" id="CHEBI:29035"/>
    </cofactor>
</comment>
<keyword evidence="10" id="KW-0067">ATP-binding</keyword>
<feature type="region of interest" description="Disordered" evidence="13">
    <location>
        <begin position="179"/>
        <end position="208"/>
    </location>
</feature>
<dbReference type="GeneID" id="20079189"/>
<dbReference type="CDD" id="cd05402">
    <property type="entry name" value="NT_PAP_TUTase"/>
    <property type="match status" value="1"/>
</dbReference>
<organism evidence="17">
    <name type="scientific">Aphanomyces invadans</name>
    <dbReference type="NCBI Taxonomy" id="157072"/>
    <lineage>
        <taxon>Eukaryota</taxon>
        <taxon>Sar</taxon>
        <taxon>Stramenopiles</taxon>
        <taxon>Oomycota</taxon>
        <taxon>Saprolegniomycetes</taxon>
        <taxon>Saprolegniales</taxon>
        <taxon>Verrucalvaceae</taxon>
        <taxon>Aphanomyces</taxon>
    </lineage>
</organism>
<dbReference type="GO" id="GO:0031123">
    <property type="term" value="P:RNA 3'-end processing"/>
    <property type="evidence" value="ECO:0007669"/>
    <property type="project" value="InterPro"/>
</dbReference>
<dbReference type="Gene3D" id="1.10.1410.10">
    <property type="match status" value="1"/>
</dbReference>
<dbReference type="GO" id="GO:0006397">
    <property type="term" value="P:mRNA processing"/>
    <property type="evidence" value="ECO:0007669"/>
    <property type="project" value="UniProtKB-KW"/>
</dbReference>
<evidence type="ECO:0000256" key="2">
    <source>
        <dbReference type="ARBA" id="ARBA00001946"/>
    </source>
</evidence>
<dbReference type="Pfam" id="PF20750">
    <property type="entry name" value="PAP_NTPase"/>
    <property type="match status" value="1"/>
</dbReference>
<dbReference type="Pfam" id="PF04928">
    <property type="entry name" value="PAP_central"/>
    <property type="match status" value="1"/>
</dbReference>
<keyword evidence="9" id="KW-0547">Nucleotide-binding</keyword>
<evidence type="ECO:0000256" key="7">
    <source>
        <dbReference type="ARBA" id="ARBA00022679"/>
    </source>
</evidence>
<keyword evidence="6" id="KW-0507">mRNA processing</keyword>
<comment type="similarity">
    <text evidence="4">Belongs to the poly(A) polymerase family.</text>
</comment>
<sequence>MKDTTAAAGSPALAAALSSLRKAKRSRGLALNLVDDNNRKQAIASAVVAATPTVCSSNDDCSASRGTVHAFTAVDRGTHAKPRFETANNNDDEHEDCTNVSTQHGKRYLISTVSNNTTASTSSCSYKEALLLHTGPSSHTHGFTWSSAVTTALANMGVSPSPSECGTISAPTSPCCIDNPHTKDNQVSSAASPVPGHSDDPSAKTWPTSLDLDEHSPIATTASRQDKTAAARLHPREIRSAIAHASSQGVLSKSSKREMRQSILRGATHVVLNGLRQVCHLQPLVLPLSSSDAQSLPPTTEFDRRHTNGLHKCLNALVPPPQGDTLKAKHRVLIALDRVIDKWMHQVKTTTGIAAVASLFVGGSFYLKVDDADSDLDVVVLCPVDVTVGDFFSALPVLLLAAPTIHHVVCMEEAYVPTISCTFHGSIHVDLLFSRFTQTVVPNHLPLHSDHILVGLDLASVRSLSVPRVASLVLDLVPNPTAFRGCLRAVRAWAKARGLYSNKVGFLGGISWTVLVALVCQMFPHAVAGSLLHHFFHILSSWQWPMPVMLAKPYDAGHGFTQWSPALHVHDRAHVMPILTPGYPSMNSAANVTHSTLRVLKEELTRGKLVLDDMVAQGLTSPQAWSPLFAPSDFFVRYDHYIHVHVDPSLDVRAASSGAQVGFVASRLRKLVDALQLTNHVLTVHPFPTYFGPPHHAFFVGFELTEALHDVARAIVAPVLTYFTATELHTTTGTTYPDCRPPVSATLSYMTWQDLPEVVFPQGRPHAAGDRAKYKLSRAHTLHVAGSSASHRMTSSLVCHRWQQEPPPYTASHIDQPVRLRN</sequence>
<dbReference type="STRING" id="157072.A0A024UMJ6"/>
<dbReference type="GO" id="GO:1990817">
    <property type="term" value="F:poly(A) RNA polymerase activity"/>
    <property type="evidence" value="ECO:0007669"/>
    <property type="project" value="UniProtKB-EC"/>
</dbReference>
<evidence type="ECO:0000259" key="16">
    <source>
        <dbReference type="Pfam" id="PF20750"/>
    </source>
</evidence>
<dbReference type="InterPro" id="IPR011068">
    <property type="entry name" value="NuclTrfase_I-like_C"/>
</dbReference>
<dbReference type="PANTHER" id="PTHR10682:SF10">
    <property type="entry name" value="POLYNUCLEOTIDE ADENYLYLTRANSFERASE"/>
    <property type="match status" value="1"/>
</dbReference>
<keyword evidence="7" id="KW-0808">Transferase</keyword>
<dbReference type="InterPro" id="IPR048840">
    <property type="entry name" value="PolA_pol_NTPase"/>
</dbReference>
<evidence type="ECO:0000256" key="1">
    <source>
        <dbReference type="ARBA" id="ARBA00001936"/>
    </source>
</evidence>
<dbReference type="GO" id="GO:0005524">
    <property type="term" value="F:ATP binding"/>
    <property type="evidence" value="ECO:0007669"/>
    <property type="project" value="UniProtKB-KW"/>
</dbReference>
<accession>A0A024UMJ6</accession>
<evidence type="ECO:0000256" key="10">
    <source>
        <dbReference type="ARBA" id="ARBA00022840"/>
    </source>
</evidence>
<evidence type="ECO:0000256" key="12">
    <source>
        <dbReference type="ARBA" id="ARBA00023242"/>
    </source>
</evidence>
<evidence type="ECO:0000256" key="13">
    <source>
        <dbReference type="SAM" id="MobiDB-lite"/>
    </source>
</evidence>
<name>A0A024UMJ6_9STRA</name>
<dbReference type="SUPFAM" id="SSF81301">
    <property type="entry name" value="Nucleotidyltransferase"/>
    <property type="match status" value="1"/>
</dbReference>
<evidence type="ECO:0000256" key="4">
    <source>
        <dbReference type="ARBA" id="ARBA00010912"/>
    </source>
</evidence>
<evidence type="ECO:0000256" key="11">
    <source>
        <dbReference type="ARBA" id="ARBA00022842"/>
    </source>
</evidence>
<dbReference type="eggNOG" id="KOG2245">
    <property type="taxonomic scope" value="Eukaryota"/>
</dbReference>
<dbReference type="GO" id="GO:0046872">
    <property type="term" value="F:metal ion binding"/>
    <property type="evidence" value="ECO:0007669"/>
    <property type="project" value="UniProtKB-KW"/>
</dbReference>
<evidence type="ECO:0000313" key="17">
    <source>
        <dbReference type="EMBL" id="ETW07681.1"/>
    </source>
</evidence>
<comment type="cofactor">
    <cofactor evidence="2">
        <name>Mg(2+)</name>
        <dbReference type="ChEBI" id="CHEBI:18420"/>
    </cofactor>
</comment>
<dbReference type="Pfam" id="PF04926">
    <property type="entry name" value="PAP_RNA-bind"/>
    <property type="match status" value="1"/>
</dbReference>
<dbReference type="GO" id="GO:0005634">
    <property type="term" value="C:nucleus"/>
    <property type="evidence" value="ECO:0007669"/>
    <property type="project" value="UniProtKB-SubCell"/>
</dbReference>